<name>A0A426YSS4_ENSVE</name>
<reference evidence="1 2" key="1">
    <citation type="journal article" date="2014" name="Agronomy (Basel)">
        <title>A Draft Genome Sequence for Ensete ventricosum, the Drought-Tolerant Tree Against Hunger.</title>
        <authorList>
            <person name="Harrison J."/>
            <person name="Moore K.A."/>
            <person name="Paszkiewicz K."/>
            <person name="Jones T."/>
            <person name="Grant M."/>
            <person name="Ambacheew D."/>
            <person name="Muzemil S."/>
            <person name="Studholme D.J."/>
        </authorList>
    </citation>
    <scope>NUCLEOTIDE SEQUENCE [LARGE SCALE GENOMIC DNA]</scope>
</reference>
<dbReference type="Proteomes" id="UP000287651">
    <property type="component" value="Unassembled WGS sequence"/>
</dbReference>
<dbReference type="EMBL" id="AMZH03010428">
    <property type="protein sequence ID" value="RRT54774.1"/>
    <property type="molecule type" value="Genomic_DNA"/>
</dbReference>
<evidence type="ECO:0000313" key="1">
    <source>
        <dbReference type="EMBL" id="RRT54774.1"/>
    </source>
</evidence>
<protein>
    <submittedName>
        <fullName evidence="1">Uncharacterized protein</fullName>
    </submittedName>
</protein>
<organism evidence="1 2">
    <name type="scientific">Ensete ventricosum</name>
    <name type="common">Abyssinian banana</name>
    <name type="synonym">Musa ensete</name>
    <dbReference type="NCBI Taxonomy" id="4639"/>
    <lineage>
        <taxon>Eukaryota</taxon>
        <taxon>Viridiplantae</taxon>
        <taxon>Streptophyta</taxon>
        <taxon>Embryophyta</taxon>
        <taxon>Tracheophyta</taxon>
        <taxon>Spermatophyta</taxon>
        <taxon>Magnoliopsida</taxon>
        <taxon>Liliopsida</taxon>
        <taxon>Zingiberales</taxon>
        <taxon>Musaceae</taxon>
        <taxon>Ensete</taxon>
    </lineage>
</organism>
<sequence>MFLGGVTFLIGSVVNGAARNVFLPILGIGIGFANQARLRTCNIVLFMQVETEMLRSDCVVVVY</sequence>
<accession>A0A426YSS4</accession>
<gene>
    <name evidence="1" type="ORF">B296_00048929</name>
</gene>
<evidence type="ECO:0000313" key="2">
    <source>
        <dbReference type="Proteomes" id="UP000287651"/>
    </source>
</evidence>
<proteinExistence type="predicted"/>
<dbReference type="AlphaFoldDB" id="A0A426YSS4"/>
<comment type="caution">
    <text evidence="1">The sequence shown here is derived from an EMBL/GenBank/DDBJ whole genome shotgun (WGS) entry which is preliminary data.</text>
</comment>